<keyword evidence="18" id="KW-0573">Peptidoglycan synthesis</keyword>
<keyword evidence="8" id="KW-1003">Cell membrane</keyword>
<evidence type="ECO:0000256" key="18">
    <source>
        <dbReference type="ARBA" id="ARBA00022984"/>
    </source>
</evidence>
<dbReference type="InterPro" id="IPR036950">
    <property type="entry name" value="PBP_transglycosylase"/>
</dbReference>
<keyword evidence="22" id="KW-0511">Multifunctional enzyme</keyword>
<evidence type="ECO:0000256" key="16">
    <source>
        <dbReference type="ARBA" id="ARBA00022960"/>
    </source>
</evidence>
<dbReference type="PANTHER" id="PTHR32282:SF27">
    <property type="entry name" value="PENICILLIN-BINDING PROTEIN 1A"/>
    <property type="match status" value="1"/>
</dbReference>
<evidence type="ECO:0000313" key="32">
    <source>
        <dbReference type="Proteomes" id="UP001201273"/>
    </source>
</evidence>
<gene>
    <name evidence="31" type="ORF">K6Y31_09210</name>
</gene>
<dbReference type="Gene3D" id="1.10.3810.10">
    <property type="entry name" value="Biosynthetic peptidoglycan transglycosylase-like"/>
    <property type="match status" value="1"/>
</dbReference>
<dbReference type="EC" id="2.4.99.28" evidence="25"/>
<name>A0ABS8WBC4_9GAMM</name>
<dbReference type="EC" id="3.4.16.4" evidence="6"/>
<evidence type="ECO:0000256" key="8">
    <source>
        <dbReference type="ARBA" id="ARBA00022475"/>
    </source>
</evidence>
<evidence type="ECO:0000256" key="27">
    <source>
        <dbReference type="SAM" id="MobiDB-lite"/>
    </source>
</evidence>
<evidence type="ECO:0000313" key="31">
    <source>
        <dbReference type="EMBL" id="MCE2594993.1"/>
    </source>
</evidence>
<evidence type="ECO:0000256" key="26">
    <source>
        <dbReference type="ARBA" id="ARBA00049902"/>
    </source>
</evidence>
<dbReference type="Gene3D" id="3.40.710.10">
    <property type="entry name" value="DD-peptidase/beta-lactamase superfamily"/>
    <property type="match status" value="2"/>
</dbReference>
<evidence type="ECO:0000256" key="2">
    <source>
        <dbReference type="ARBA" id="ARBA00004249"/>
    </source>
</evidence>
<keyword evidence="15" id="KW-0378">Hydrolase</keyword>
<evidence type="ECO:0000256" key="10">
    <source>
        <dbReference type="ARBA" id="ARBA00022645"/>
    </source>
</evidence>
<keyword evidence="16" id="KW-0133">Cell shape</keyword>
<dbReference type="Pfam" id="PF00905">
    <property type="entry name" value="Transpeptidase"/>
    <property type="match status" value="1"/>
</dbReference>
<keyword evidence="14" id="KW-0812">Transmembrane</keyword>
<evidence type="ECO:0000256" key="9">
    <source>
        <dbReference type="ARBA" id="ARBA00022519"/>
    </source>
</evidence>
<evidence type="ECO:0000259" key="30">
    <source>
        <dbReference type="Pfam" id="PF17092"/>
    </source>
</evidence>
<comment type="catalytic activity">
    <reaction evidence="26">
        <text>[GlcNAc-(1-&gt;4)-Mur2Ac(oyl-L-Ala-gamma-D-Glu-L-Lys-D-Ala-D-Ala)](n)-di-trans,octa-cis-undecaprenyl diphosphate + beta-D-GlcNAc-(1-&gt;4)-Mur2Ac(oyl-L-Ala-gamma-D-Glu-L-Lys-D-Ala-D-Ala)-di-trans,octa-cis-undecaprenyl diphosphate = [GlcNAc-(1-&gt;4)-Mur2Ac(oyl-L-Ala-gamma-D-Glu-L-Lys-D-Ala-D-Ala)](n+1)-di-trans,octa-cis-undecaprenyl diphosphate + di-trans,octa-cis-undecaprenyl diphosphate + H(+)</text>
        <dbReference type="Rhea" id="RHEA:23708"/>
        <dbReference type="Rhea" id="RHEA-COMP:9602"/>
        <dbReference type="Rhea" id="RHEA-COMP:9603"/>
        <dbReference type="ChEBI" id="CHEBI:15378"/>
        <dbReference type="ChEBI" id="CHEBI:58405"/>
        <dbReference type="ChEBI" id="CHEBI:60033"/>
        <dbReference type="ChEBI" id="CHEBI:78435"/>
        <dbReference type="EC" id="2.4.99.28"/>
    </reaction>
</comment>
<keyword evidence="13" id="KW-0808">Transferase</keyword>
<keyword evidence="11" id="KW-0645">Protease</keyword>
<dbReference type="SUPFAM" id="SSF53955">
    <property type="entry name" value="Lysozyme-like"/>
    <property type="match status" value="1"/>
</dbReference>
<evidence type="ECO:0000259" key="28">
    <source>
        <dbReference type="Pfam" id="PF00905"/>
    </source>
</evidence>
<evidence type="ECO:0000256" key="1">
    <source>
        <dbReference type="ARBA" id="ARBA00002624"/>
    </source>
</evidence>
<keyword evidence="23" id="KW-0961">Cell wall biogenesis/degradation</keyword>
<evidence type="ECO:0000256" key="4">
    <source>
        <dbReference type="ARBA" id="ARBA00007090"/>
    </source>
</evidence>
<evidence type="ECO:0000256" key="20">
    <source>
        <dbReference type="ARBA" id="ARBA00023136"/>
    </source>
</evidence>
<evidence type="ECO:0000256" key="11">
    <source>
        <dbReference type="ARBA" id="ARBA00022670"/>
    </source>
</evidence>
<evidence type="ECO:0000259" key="29">
    <source>
        <dbReference type="Pfam" id="PF00912"/>
    </source>
</evidence>
<evidence type="ECO:0000256" key="22">
    <source>
        <dbReference type="ARBA" id="ARBA00023268"/>
    </source>
</evidence>
<dbReference type="Proteomes" id="UP001201273">
    <property type="component" value="Unassembled WGS sequence"/>
</dbReference>
<protein>
    <recommendedName>
        <fullName evidence="7">Penicillin-binding protein 1A</fullName>
        <ecNumber evidence="25">2.4.99.28</ecNumber>
        <ecNumber evidence="6">3.4.16.4</ecNumber>
    </recommendedName>
</protein>
<keyword evidence="17" id="KW-0735">Signal-anchor</keyword>
<dbReference type="Pfam" id="PF17092">
    <property type="entry name" value="PCB_OB"/>
    <property type="match status" value="1"/>
</dbReference>
<dbReference type="InterPro" id="IPR001264">
    <property type="entry name" value="Glyco_trans_51"/>
</dbReference>
<comment type="catalytic activity">
    <reaction evidence="24">
        <text>Preferential cleavage: (Ac)2-L-Lys-D-Ala-|-D-Ala. Also transpeptidation of peptidyl-alanyl moieties that are N-acyl substituents of D-alanine.</text>
        <dbReference type="EC" id="3.4.16.4"/>
    </reaction>
</comment>
<accession>A0ABS8WBC4</accession>
<feature type="region of interest" description="Disordered" evidence="27">
    <location>
        <begin position="654"/>
        <end position="676"/>
    </location>
</feature>
<proteinExistence type="inferred from homology"/>
<comment type="similarity">
    <text evidence="5">In the N-terminal section; belongs to the glycosyltransferase 51 family.</text>
</comment>
<organism evidence="31 32">
    <name type="scientific">Motilimonas cestriensis</name>
    <dbReference type="NCBI Taxonomy" id="2742685"/>
    <lineage>
        <taxon>Bacteria</taxon>
        <taxon>Pseudomonadati</taxon>
        <taxon>Pseudomonadota</taxon>
        <taxon>Gammaproteobacteria</taxon>
        <taxon>Alteromonadales</taxon>
        <taxon>Alteromonadales genera incertae sedis</taxon>
        <taxon>Motilimonas</taxon>
    </lineage>
</organism>
<evidence type="ECO:0000256" key="19">
    <source>
        <dbReference type="ARBA" id="ARBA00022989"/>
    </source>
</evidence>
<dbReference type="PANTHER" id="PTHR32282">
    <property type="entry name" value="BINDING PROTEIN TRANSPEPTIDASE, PUTATIVE-RELATED"/>
    <property type="match status" value="1"/>
</dbReference>
<evidence type="ECO:0000256" key="15">
    <source>
        <dbReference type="ARBA" id="ARBA00022801"/>
    </source>
</evidence>
<sequence>MWKWFKRFLLIALFLGFAGVAAIVGMYYYIKPELPDVKTITEVQLQTPMKVYSADGLLISQFGEKRRIPLAIEDIPLQMINAFLATEDSRFYQHPGIDPIGIVRAATVYIASGHAKQGASTITQQVARNYFLTREKTLIRKIKEVFIALHIEQLLTKEEILALYLNKISLGYRSYGVGAAAQVYYGKSVDELTLAQTAVIAGLPKAPSKLNPIYSPENARSRRAVVLMRMLDEGYITRAEYDEANAEAITASYHGAEIELNAAFVAEMARQELVEMFGEDQAYNQGLNVYTTITEKSQLAANKALVDNLISYDLRHGFRGPIEKLWDQSKGEAAWPMQKIFDHLAEQPFYNVLSPAVVTQVNEKEIEVLVQGGKAGTINWDGLKWARRFVNDKRQGPPPKRASDIVNAGDMIWVRAEEDELILSQLPDTSGALVALNPQDGAIQALVGGFDFKQSKFNRATMAKRQVGSNIKPFLYSAALENNYTLATLVNDSPINHWDASLGKAWRPKNSPAVYDGPIRIRVALAKSKNVVSVRLIRSVGIGPVIEHLSKFGFHKEDLPPYETLALGAAELTPLEVATAYAIIANGGFKISPYVIARIEDAYGNLIYQAAPDLACTSCGPDIAVADGFTEGLSEDQALAAFDEQILTLNEIEGNTDSSENIDPVANPSKPYQAPESKIAPRVISGANAFLIREALSSAIWGGTQNGEHWNGTGWRAGRALNRRDIAGKTGTTNESRDAWFSGMSPYSVATAWVGFDNHSRVLGYASYNANLGNQQVTGGEFGGRTAMPAWISYMASFLEDHPEQKKRVPEDIVTKTIDLETGLLSRSEGANTRSEYFEKGTEPTRYVPENQNDIFTNPDEESELF</sequence>
<dbReference type="InterPro" id="IPR050396">
    <property type="entry name" value="Glycosyltr_51/Transpeptidase"/>
</dbReference>
<evidence type="ECO:0000256" key="24">
    <source>
        <dbReference type="ARBA" id="ARBA00034000"/>
    </source>
</evidence>
<dbReference type="InterPro" id="IPR012338">
    <property type="entry name" value="Beta-lactam/transpept-like"/>
</dbReference>
<keyword evidence="10" id="KW-0121">Carboxypeptidase</keyword>
<dbReference type="InterPro" id="IPR031376">
    <property type="entry name" value="PCB_OB"/>
</dbReference>
<evidence type="ECO:0000256" key="23">
    <source>
        <dbReference type="ARBA" id="ARBA00023316"/>
    </source>
</evidence>
<dbReference type="RefSeq" id="WP_233052504.1">
    <property type="nucleotide sequence ID" value="NZ_JAIMJA010000008.1"/>
</dbReference>
<evidence type="ECO:0000256" key="21">
    <source>
        <dbReference type="ARBA" id="ARBA00023251"/>
    </source>
</evidence>
<comment type="similarity">
    <text evidence="4">In the C-terminal section; belongs to the transpeptidase family.</text>
</comment>
<feature type="domain" description="Glycosyl transferase family 51" evidence="29">
    <location>
        <begin position="57"/>
        <end position="230"/>
    </location>
</feature>
<evidence type="ECO:0000256" key="6">
    <source>
        <dbReference type="ARBA" id="ARBA00012448"/>
    </source>
</evidence>
<comment type="caution">
    <text evidence="31">The sequence shown here is derived from an EMBL/GenBank/DDBJ whole genome shotgun (WGS) entry which is preliminary data.</text>
</comment>
<feature type="region of interest" description="Disordered" evidence="27">
    <location>
        <begin position="825"/>
        <end position="866"/>
    </location>
</feature>
<keyword evidence="9" id="KW-0997">Cell inner membrane</keyword>
<comment type="pathway">
    <text evidence="3">Cell wall biogenesis; peptidoglycan biosynthesis.</text>
</comment>
<dbReference type="InterPro" id="IPR001460">
    <property type="entry name" value="PCN-bd_Tpept"/>
</dbReference>
<comment type="function">
    <text evidence="1">Cell wall formation. Synthesis of cross-linked peptidoglycan from the lipid intermediates. The enzyme has a penicillin-insensitive transglycosylase N-terminal domain (formation of linear glycan strands) and a penicillin-sensitive transpeptidase C-terminal domain (cross-linking of the peptide subunits).</text>
</comment>
<keyword evidence="21" id="KW-0046">Antibiotic resistance</keyword>
<comment type="subcellular location">
    <subcellularLocation>
        <location evidence="2">Cell inner membrane</location>
        <topology evidence="2">Single-pass type II membrane protein</topology>
    </subcellularLocation>
</comment>
<evidence type="ECO:0000256" key="14">
    <source>
        <dbReference type="ARBA" id="ARBA00022692"/>
    </source>
</evidence>
<dbReference type="Pfam" id="PF00912">
    <property type="entry name" value="Transgly"/>
    <property type="match status" value="1"/>
</dbReference>
<reference evidence="31 32" key="1">
    <citation type="journal article" date="2022" name="Environ. Microbiol. Rep.">
        <title>Eco-phylogenetic analyses reveal divergent evolution of vitamin B12 metabolism in the marine bacterial family 'Psychromonadaceae'.</title>
        <authorList>
            <person name="Jin X."/>
            <person name="Yang Y."/>
            <person name="Cao H."/>
            <person name="Gao B."/>
            <person name="Zhao Z."/>
        </authorList>
    </citation>
    <scope>NUCLEOTIDE SEQUENCE [LARGE SCALE GENOMIC DNA]</scope>
    <source>
        <strain evidence="31 32">MKS20</strain>
    </source>
</reference>
<keyword evidence="19" id="KW-1133">Transmembrane helix</keyword>
<keyword evidence="32" id="KW-1185">Reference proteome</keyword>
<evidence type="ECO:0000256" key="7">
    <source>
        <dbReference type="ARBA" id="ARBA00018638"/>
    </source>
</evidence>
<evidence type="ECO:0000256" key="17">
    <source>
        <dbReference type="ARBA" id="ARBA00022968"/>
    </source>
</evidence>
<evidence type="ECO:0000256" key="5">
    <source>
        <dbReference type="ARBA" id="ARBA00007739"/>
    </source>
</evidence>
<evidence type="ECO:0000256" key="25">
    <source>
        <dbReference type="ARBA" id="ARBA00044770"/>
    </source>
</evidence>
<dbReference type="EMBL" id="JAIMJA010000008">
    <property type="protein sequence ID" value="MCE2594993.1"/>
    <property type="molecule type" value="Genomic_DNA"/>
</dbReference>
<feature type="domain" description="Penicillin-binding protein transpeptidase" evidence="28">
    <location>
        <begin position="431"/>
        <end position="747"/>
    </location>
</feature>
<feature type="domain" description="Penicillin-binding protein OB-like" evidence="30">
    <location>
        <begin position="318"/>
        <end position="428"/>
    </location>
</feature>
<evidence type="ECO:0000256" key="12">
    <source>
        <dbReference type="ARBA" id="ARBA00022676"/>
    </source>
</evidence>
<dbReference type="NCBIfam" id="TIGR02074">
    <property type="entry name" value="PBP_1a_fam"/>
    <property type="match status" value="1"/>
</dbReference>
<dbReference type="InterPro" id="IPR023346">
    <property type="entry name" value="Lysozyme-like_dom_sf"/>
</dbReference>
<dbReference type="SUPFAM" id="SSF56601">
    <property type="entry name" value="beta-lactamase/transpeptidase-like"/>
    <property type="match status" value="1"/>
</dbReference>
<evidence type="ECO:0000256" key="13">
    <source>
        <dbReference type="ARBA" id="ARBA00022679"/>
    </source>
</evidence>
<keyword evidence="12" id="KW-0328">Glycosyltransferase</keyword>
<evidence type="ECO:0000256" key="3">
    <source>
        <dbReference type="ARBA" id="ARBA00004752"/>
    </source>
</evidence>
<keyword evidence="20" id="KW-0472">Membrane</keyword>